<dbReference type="InterPro" id="IPR005325">
    <property type="entry name" value="DUF308_memb"/>
</dbReference>
<feature type="transmembrane region" description="Helical" evidence="1">
    <location>
        <begin position="80"/>
        <end position="97"/>
    </location>
</feature>
<evidence type="ECO:0000256" key="1">
    <source>
        <dbReference type="SAM" id="Phobius"/>
    </source>
</evidence>
<dbReference type="RefSeq" id="WP_068909741.1">
    <property type="nucleotide sequence ID" value="NZ_LXEW01000042.1"/>
</dbReference>
<keyword evidence="1" id="KW-0472">Membrane</keyword>
<feature type="transmembrane region" description="Helical" evidence="1">
    <location>
        <begin position="48"/>
        <end position="68"/>
    </location>
</feature>
<name>A0A1B7JMR4_9GAMM</name>
<evidence type="ECO:0000313" key="2">
    <source>
        <dbReference type="EMBL" id="OAT49197.1"/>
    </source>
</evidence>
<dbReference type="Pfam" id="PF03729">
    <property type="entry name" value="DUF308"/>
    <property type="match status" value="2"/>
</dbReference>
<dbReference type="PANTHER" id="PTHR34989">
    <property type="entry name" value="PROTEIN HDED"/>
    <property type="match status" value="1"/>
</dbReference>
<comment type="caution">
    <text evidence="2">The sequence shown here is derived from an EMBL/GenBank/DDBJ whole genome shotgun (WGS) entry which is preliminary data.</text>
</comment>
<feature type="transmembrane region" description="Helical" evidence="1">
    <location>
        <begin position="136"/>
        <end position="153"/>
    </location>
</feature>
<keyword evidence="3" id="KW-1185">Reference proteome</keyword>
<dbReference type="Proteomes" id="UP000078224">
    <property type="component" value="Unassembled WGS sequence"/>
</dbReference>
<dbReference type="PATRIC" id="fig|1354272.4.peg.3238"/>
<sequence>MLNINREKLSNLASGDIKKQRNLIMVLGVLLLLGGIVCLLNPMASGIVVSAVVGVLLILSGVATIVSILSSAIYTGWSRLFGFVIGILYCIVGYSFIKEPLQGLIAMAIVIAVLFIIGGIIRLYAGFQRISSASGWMQIAIGLLDFFIAYLLVGNGPITSIALLTTLIGIEMLFSAFGLFALLSILKQKSNNA</sequence>
<dbReference type="AlphaFoldDB" id="A0A1B7JMR4"/>
<proteinExistence type="predicted"/>
<dbReference type="EMBL" id="LXEW01000042">
    <property type="protein sequence ID" value="OAT49197.1"/>
    <property type="molecule type" value="Genomic_DNA"/>
</dbReference>
<gene>
    <name evidence="2" type="ORF">M998_3173</name>
</gene>
<evidence type="ECO:0000313" key="3">
    <source>
        <dbReference type="Proteomes" id="UP000078224"/>
    </source>
</evidence>
<feature type="transmembrane region" description="Helical" evidence="1">
    <location>
        <begin position="103"/>
        <end position="124"/>
    </location>
</feature>
<dbReference type="PANTHER" id="PTHR34989:SF1">
    <property type="entry name" value="PROTEIN HDED"/>
    <property type="match status" value="1"/>
</dbReference>
<dbReference type="InterPro" id="IPR052712">
    <property type="entry name" value="Acid_resist_chaperone_HdeD"/>
</dbReference>
<keyword evidence="1" id="KW-1133">Transmembrane helix</keyword>
<feature type="transmembrane region" description="Helical" evidence="1">
    <location>
        <begin position="159"/>
        <end position="186"/>
    </location>
</feature>
<feature type="transmembrane region" description="Helical" evidence="1">
    <location>
        <begin position="21"/>
        <end position="42"/>
    </location>
</feature>
<dbReference type="OrthoDB" id="6591996at2"/>
<dbReference type="GO" id="GO:0005886">
    <property type="term" value="C:plasma membrane"/>
    <property type="evidence" value="ECO:0007669"/>
    <property type="project" value="TreeGrafter"/>
</dbReference>
<organism evidence="2 3">
    <name type="scientific">Providencia heimbachae ATCC 35613</name>
    <dbReference type="NCBI Taxonomy" id="1354272"/>
    <lineage>
        <taxon>Bacteria</taxon>
        <taxon>Pseudomonadati</taxon>
        <taxon>Pseudomonadota</taxon>
        <taxon>Gammaproteobacteria</taxon>
        <taxon>Enterobacterales</taxon>
        <taxon>Morganellaceae</taxon>
        <taxon>Providencia</taxon>
    </lineage>
</organism>
<protein>
    <submittedName>
        <fullName evidence="2">Putative membrane protein</fullName>
    </submittedName>
</protein>
<accession>A0A1B7JMR4</accession>
<keyword evidence="1" id="KW-0812">Transmembrane</keyword>
<dbReference type="NCBIfam" id="NF007577">
    <property type="entry name" value="PRK10209.1"/>
    <property type="match status" value="1"/>
</dbReference>
<dbReference type="PRINTS" id="PR01077">
    <property type="entry name" value="CLAUDIN"/>
</dbReference>
<reference evidence="2 3" key="1">
    <citation type="submission" date="2016-04" db="EMBL/GenBank/DDBJ databases">
        <title>ATOL: Assembling a taxonomically balanced genome-scale reconstruction of the evolutionary history of the Enterobacteriaceae.</title>
        <authorList>
            <person name="Plunkett G.III."/>
            <person name="Neeno-Eckwall E.C."/>
            <person name="Glasner J.D."/>
            <person name="Perna N.T."/>
        </authorList>
    </citation>
    <scope>NUCLEOTIDE SEQUENCE [LARGE SCALE GENOMIC DNA]</scope>
    <source>
        <strain evidence="2 3">ATCC 35613</strain>
    </source>
</reference>